<reference evidence="2 3" key="1">
    <citation type="submission" date="2019-02" db="EMBL/GenBank/DDBJ databases">
        <title>Genome sequencing of the rare red list fungi Antrodiella citrinella (Flaviporus citrinellus).</title>
        <authorList>
            <person name="Buettner E."/>
            <person name="Kellner H."/>
        </authorList>
    </citation>
    <scope>NUCLEOTIDE SEQUENCE [LARGE SCALE GENOMIC DNA]</scope>
    <source>
        <strain evidence="2 3">DSM 108506</strain>
    </source>
</reference>
<proteinExistence type="predicted"/>
<feature type="signal peptide" evidence="1">
    <location>
        <begin position="1"/>
        <end position="21"/>
    </location>
</feature>
<accession>A0A4S4MYV9</accession>
<feature type="chain" id="PRO_5020826272" evidence="1">
    <location>
        <begin position="22"/>
        <end position="213"/>
    </location>
</feature>
<keyword evidence="3" id="KW-1185">Reference proteome</keyword>
<dbReference type="Proteomes" id="UP000308730">
    <property type="component" value="Unassembled WGS sequence"/>
</dbReference>
<organism evidence="2 3">
    <name type="scientific">Antrodiella citrinella</name>
    <dbReference type="NCBI Taxonomy" id="2447956"/>
    <lineage>
        <taxon>Eukaryota</taxon>
        <taxon>Fungi</taxon>
        <taxon>Dikarya</taxon>
        <taxon>Basidiomycota</taxon>
        <taxon>Agaricomycotina</taxon>
        <taxon>Agaricomycetes</taxon>
        <taxon>Polyporales</taxon>
        <taxon>Steccherinaceae</taxon>
        <taxon>Antrodiella</taxon>
    </lineage>
</organism>
<dbReference type="OrthoDB" id="3208773at2759"/>
<keyword evidence="1" id="KW-0732">Signal</keyword>
<dbReference type="AlphaFoldDB" id="A0A4S4MYV9"/>
<evidence type="ECO:0000313" key="3">
    <source>
        <dbReference type="Proteomes" id="UP000308730"/>
    </source>
</evidence>
<sequence length="213" mass="22366">MARILSTGLVTLVSAALLVSGANTTPRDVTTLEKRNSPSPSQPVLIGCYPGGAGGCPCPIDNDGDTGVLINFFPGYQCAYPDGACSWDDQDGSLMNIQQTNCPTSAPCPSTGCTCPEDLTNSTGVLINYFTGYQCAYPNGACTWDSTGALTNPQQTNCPSTATCDAIKNKPPPPKHTPPAPYPGFPFVPGFPGKPGAFPLPGFPGIFFWYPWF</sequence>
<name>A0A4S4MYV9_9APHY</name>
<gene>
    <name evidence="2" type="ORF">EUX98_g2506</name>
</gene>
<comment type="caution">
    <text evidence="2">The sequence shown here is derived from an EMBL/GenBank/DDBJ whole genome shotgun (WGS) entry which is preliminary data.</text>
</comment>
<evidence type="ECO:0000313" key="2">
    <source>
        <dbReference type="EMBL" id="THH31694.1"/>
    </source>
</evidence>
<evidence type="ECO:0000256" key="1">
    <source>
        <dbReference type="SAM" id="SignalP"/>
    </source>
</evidence>
<protein>
    <submittedName>
        <fullName evidence="2">Uncharacterized protein</fullName>
    </submittedName>
</protein>
<dbReference type="EMBL" id="SGPM01000040">
    <property type="protein sequence ID" value="THH31694.1"/>
    <property type="molecule type" value="Genomic_DNA"/>
</dbReference>